<organism evidence="1 2">
    <name type="scientific">Hygrophoropsis aurantiaca</name>
    <dbReference type="NCBI Taxonomy" id="72124"/>
    <lineage>
        <taxon>Eukaryota</taxon>
        <taxon>Fungi</taxon>
        <taxon>Dikarya</taxon>
        <taxon>Basidiomycota</taxon>
        <taxon>Agaricomycotina</taxon>
        <taxon>Agaricomycetes</taxon>
        <taxon>Agaricomycetidae</taxon>
        <taxon>Boletales</taxon>
        <taxon>Coniophorineae</taxon>
        <taxon>Hygrophoropsidaceae</taxon>
        <taxon>Hygrophoropsis</taxon>
    </lineage>
</organism>
<keyword evidence="2" id="KW-1185">Reference proteome</keyword>
<evidence type="ECO:0000313" key="1">
    <source>
        <dbReference type="EMBL" id="KAH7911238.1"/>
    </source>
</evidence>
<comment type="caution">
    <text evidence="1">The sequence shown here is derived from an EMBL/GenBank/DDBJ whole genome shotgun (WGS) entry which is preliminary data.</text>
</comment>
<reference evidence="1" key="1">
    <citation type="journal article" date="2021" name="New Phytol.">
        <title>Evolutionary innovations through gain and loss of genes in the ectomycorrhizal Boletales.</title>
        <authorList>
            <person name="Wu G."/>
            <person name="Miyauchi S."/>
            <person name="Morin E."/>
            <person name="Kuo A."/>
            <person name="Drula E."/>
            <person name="Varga T."/>
            <person name="Kohler A."/>
            <person name="Feng B."/>
            <person name="Cao Y."/>
            <person name="Lipzen A."/>
            <person name="Daum C."/>
            <person name="Hundley H."/>
            <person name="Pangilinan J."/>
            <person name="Johnson J."/>
            <person name="Barry K."/>
            <person name="LaButti K."/>
            <person name="Ng V."/>
            <person name="Ahrendt S."/>
            <person name="Min B."/>
            <person name="Choi I.G."/>
            <person name="Park H."/>
            <person name="Plett J.M."/>
            <person name="Magnuson J."/>
            <person name="Spatafora J.W."/>
            <person name="Nagy L.G."/>
            <person name="Henrissat B."/>
            <person name="Grigoriev I.V."/>
            <person name="Yang Z.L."/>
            <person name="Xu J."/>
            <person name="Martin F.M."/>
        </authorList>
    </citation>
    <scope>NUCLEOTIDE SEQUENCE</scope>
    <source>
        <strain evidence="1">ATCC 28755</strain>
    </source>
</reference>
<dbReference type="EMBL" id="MU267685">
    <property type="protein sequence ID" value="KAH7911238.1"/>
    <property type="molecule type" value="Genomic_DNA"/>
</dbReference>
<evidence type="ECO:0000313" key="2">
    <source>
        <dbReference type="Proteomes" id="UP000790377"/>
    </source>
</evidence>
<proteinExistence type="predicted"/>
<name>A0ACB8AEF4_9AGAM</name>
<dbReference type="Proteomes" id="UP000790377">
    <property type="component" value="Unassembled WGS sequence"/>
</dbReference>
<accession>A0ACB8AEF4</accession>
<keyword evidence="1" id="KW-0378">Hydrolase</keyword>
<protein>
    <submittedName>
        <fullName evidence="1">Glycoside hydrolase family 92 protein</fullName>
    </submittedName>
</protein>
<gene>
    <name evidence="1" type="ORF">BJ138DRAFT_1151181</name>
</gene>
<sequence>MPRTRYFALCSIALLGSANLSFATILTDPASHVNVFIGTTNGGHVFPGASLPHGMIKAGMDTDSPGNQAGYDADATFHATGFSQLHDTGTGGGASLSNFKLWPLPECSAFDNCTTSLMSRKTLRTTHSDGTPDDHGSPGYFTTNLTTGVRVELTASRRTALHRYTFPASSRIPRIIVDITNDGMESSFGPTVDIDPHSGRVTGGAKFSASFGRGSYSLYTCVDFKGDGYEAPFVSEYGVYTGDQPVKNRTNFTQGYASEMGALIGFHPSHNATHKTTTILARAGVSFISSAQACKNAESEIPNFDFDETWSKGRKAWNDLLGRVQVDTDGVEKEIIDLFYSSLYRTHIVPADYSGENPRWNSTEPYYDSFYCNWDTYRTLYPLMSLHDPEEFARIVRGMIDIQQNEGWLPECRGATVKQYVQGGSSGDPILAEFFVKFHNHAKALNVSADALYAALIKDAEVQPGDWDMQGRQVDAWKKYNYIPSDVHEYGGMNTRQVSRTLEYAFNDFTIAQVSKLLDKTDDFLKYSQRATNFFNVWNSAVSLPGHPEVKGMMQPRFASGEWNYTDPRHCSAQDPTHSACYLDGFNTDGFYEGSPMAYSQYVPQDTARLIDLQGGKDSFIKRLDLIFDDEYFDVSDEPSQQIPFMYHYADRPGLSTQRSRQIIHRFYNTTVRGLPGNDDSGAMGSYAVFYLAGLYPLPATRQFLLSSPYFPKISFFNPVLKTTTTFKAIGFKGNPQDGKGGTVFVKSVKIDGKRWKSNCYLEWDVFLQGSTVELELTDDINGTCGGTYTLPPSLSTGGYSQGIPIYAASDPGRISHPRLTYSGTWKSDRYRVLGRAAEVLFCAFVITAIALSRCGRARIYRTYIHLRARHTSSMA</sequence>